<dbReference type="CDD" id="cd06661">
    <property type="entry name" value="GGCT_like"/>
    <property type="match status" value="1"/>
</dbReference>
<evidence type="ECO:0000313" key="2">
    <source>
        <dbReference type="EMBL" id="SNT04982.1"/>
    </source>
</evidence>
<sequence length="139" mass="15674">MEVFFYGLFMDRSILKKNGIHPTNSRKGYLKDYTLKIGDRASLIPCKNERAYGIIMTVEKDALQKLYAEPSVADYIPEEVTILTVSDESIKATCYNLPLTALTGTNKAYANSLFELAEREGFPSSYLNKIRKMASSDIQ</sequence>
<gene>
    <name evidence="2" type="ORF">SAMN05421640_2164</name>
</gene>
<dbReference type="OrthoDB" id="8480857at2"/>
<dbReference type="InterPro" id="IPR009288">
    <property type="entry name" value="AIG2-like_dom"/>
</dbReference>
<evidence type="ECO:0000259" key="1">
    <source>
        <dbReference type="Pfam" id="PF06094"/>
    </source>
</evidence>
<organism evidence="2 3">
    <name type="scientific">Ekhidna lutea</name>
    <dbReference type="NCBI Taxonomy" id="447679"/>
    <lineage>
        <taxon>Bacteria</taxon>
        <taxon>Pseudomonadati</taxon>
        <taxon>Bacteroidota</taxon>
        <taxon>Cytophagia</taxon>
        <taxon>Cytophagales</taxon>
        <taxon>Reichenbachiellaceae</taxon>
        <taxon>Ekhidna</taxon>
    </lineage>
</organism>
<accession>A0A239JHB7</accession>
<keyword evidence="2" id="KW-0808">Transferase</keyword>
<proteinExistence type="predicted"/>
<reference evidence="2 3" key="1">
    <citation type="submission" date="2017-06" db="EMBL/GenBank/DDBJ databases">
        <authorList>
            <person name="Kim H.J."/>
            <person name="Triplett B.A."/>
        </authorList>
    </citation>
    <scope>NUCLEOTIDE SEQUENCE [LARGE SCALE GENOMIC DNA]</scope>
    <source>
        <strain evidence="2 3">DSM 19307</strain>
    </source>
</reference>
<protein>
    <submittedName>
        <fullName evidence="2">Gamma-glutamyl cyclotransferase, AIG2-like</fullName>
    </submittedName>
</protein>
<dbReference type="RefSeq" id="WP_089356873.1">
    <property type="nucleotide sequence ID" value="NZ_FZPD01000003.1"/>
</dbReference>
<dbReference type="GO" id="GO:0016740">
    <property type="term" value="F:transferase activity"/>
    <property type="evidence" value="ECO:0007669"/>
    <property type="project" value="UniProtKB-KW"/>
</dbReference>
<dbReference type="AlphaFoldDB" id="A0A239JHB7"/>
<name>A0A239JHB7_EKHLU</name>
<dbReference type="Pfam" id="PF06094">
    <property type="entry name" value="GGACT"/>
    <property type="match status" value="1"/>
</dbReference>
<dbReference type="InterPro" id="IPR036568">
    <property type="entry name" value="GGCT-like_sf"/>
</dbReference>
<feature type="domain" description="Gamma-glutamylcyclotransferase AIG2-like" evidence="1">
    <location>
        <begin position="3"/>
        <end position="98"/>
    </location>
</feature>
<evidence type="ECO:0000313" key="3">
    <source>
        <dbReference type="Proteomes" id="UP000198393"/>
    </source>
</evidence>
<dbReference type="SUPFAM" id="SSF110857">
    <property type="entry name" value="Gamma-glutamyl cyclotransferase-like"/>
    <property type="match status" value="1"/>
</dbReference>
<dbReference type="Gene3D" id="3.10.490.10">
    <property type="entry name" value="Gamma-glutamyl cyclotransferase-like"/>
    <property type="match status" value="1"/>
</dbReference>
<dbReference type="EMBL" id="FZPD01000003">
    <property type="protein sequence ID" value="SNT04982.1"/>
    <property type="molecule type" value="Genomic_DNA"/>
</dbReference>
<keyword evidence="3" id="KW-1185">Reference proteome</keyword>
<dbReference type="Proteomes" id="UP000198393">
    <property type="component" value="Unassembled WGS sequence"/>
</dbReference>
<dbReference type="InterPro" id="IPR013024">
    <property type="entry name" value="GGCT-like"/>
</dbReference>